<reference evidence="1" key="2">
    <citation type="journal article" date="2015" name="Data Brief">
        <title>Shoot transcriptome of the giant reed, Arundo donax.</title>
        <authorList>
            <person name="Barrero R.A."/>
            <person name="Guerrero F.D."/>
            <person name="Moolhuijzen P."/>
            <person name="Goolsby J.A."/>
            <person name="Tidwell J."/>
            <person name="Bellgard S.E."/>
            <person name="Bellgard M.I."/>
        </authorList>
    </citation>
    <scope>NUCLEOTIDE SEQUENCE</scope>
    <source>
        <tissue evidence="1">Shoot tissue taken approximately 20 cm above the soil surface</tissue>
    </source>
</reference>
<organism evidence="1">
    <name type="scientific">Arundo donax</name>
    <name type="common">Giant reed</name>
    <name type="synonym">Donax arundinaceus</name>
    <dbReference type="NCBI Taxonomy" id="35708"/>
    <lineage>
        <taxon>Eukaryota</taxon>
        <taxon>Viridiplantae</taxon>
        <taxon>Streptophyta</taxon>
        <taxon>Embryophyta</taxon>
        <taxon>Tracheophyta</taxon>
        <taxon>Spermatophyta</taxon>
        <taxon>Magnoliopsida</taxon>
        <taxon>Liliopsida</taxon>
        <taxon>Poales</taxon>
        <taxon>Poaceae</taxon>
        <taxon>PACMAD clade</taxon>
        <taxon>Arundinoideae</taxon>
        <taxon>Arundineae</taxon>
        <taxon>Arundo</taxon>
    </lineage>
</organism>
<sequence>MVRSVGLIDDVIECKLCTKQSLCMVPYSCKKEETIVIHGCNSEQETIFDYPWFQFKATDELFI</sequence>
<proteinExistence type="predicted"/>
<dbReference type="EMBL" id="GBRH01243154">
    <property type="protein sequence ID" value="JAD54741.1"/>
    <property type="molecule type" value="Transcribed_RNA"/>
</dbReference>
<name>A0A0A9AUE4_ARUDO</name>
<reference evidence="1" key="1">
    <citation type="submission" date="2014-09" db="EMBL/GenBank/DDBJ databases">
        <authorList>
            <person name="Magalhaes I.L.F."/>
            <person name="Oliveira U."/>
            <person name="Santos F.R."/>
            <person name="Vidigal T.H.D.A."/>
            <person name="Brescovit A.D."/>
            <person name="Santos A.J."/>
        </authorList>
    </citation>
    <scope>NUCLEOTIDE SEQUENCE</scope>
    <source>
        <tissue evidence="1">Shoot tissue taken approximately 20 cm above the soil surface</tissue>
    </source>
</reference>
<accession>A0A0A9AUE4</accession>
<dbReference type="AlphaFoldDB" id="A0A0A9AUE4"/>
<evidence type="ECO:0000313" key="1">
    <source>
        <dbReference type="EMBL" id="JAD54741.1"/>
    </source>
</evidence>
<protein>
    <submittedName>
        <fullName evidence="1">Uncharacterized protein</fullName>
    </submittedName>
</protein>